<accession>A0A7U9CT80</accession>
<dbReference type="InterPro" id="IPR054635">
    <property type="entry name" value="PA1571-like"/>
</dbReference>
<organism evidence="1 2">
    <name type="scientific">Pseudomonas fluorescens R124</name>
    <dbReference type="NCBI Taxonomy" id="743713"/>
    <lineage>
        <taxon>Bacteria</taxon>
        <taxon>Pseudomonadati</taxon>
        <taxon>Pseudomonadota</taxon>
        <taxon>Gammaproteobacteria</taxon>
        <taxon>Pseudomonadales</taxon>
        <taxon>Pseudomonadaceae</taxon>
        <taxon>Pseudomonas</taxon>
    </lineage>
</organism>
<sequence length="89" mass="10138">MPLLTDPKVLSQPGHVAVLIYVHNLMRRQAMSLQHRSDDKIQVIRTKPGQPLGCSIIDKDGREVPITEDMIQQACRELEKRLVKPAEQK</sequence>
<dbReference type="Proteomes" id="UP000006045">
    <property type="component" value="Chromosome"/>
</dbReference>
<evidence type="ECO:0000313" key="1">
    <source>
        <dbReference type="EMBL" id="EJZ59210.1"/>
    </source>
</evidence>
<dbReference type="EMBL" id="CM001561">
    <property type="protein sequence ID" value="EJZ59210.1"/>
    <property type="molecule type" value="Genomic_DNA"/>
</dbReference>
<proteinExistence type="predicted"/>
<name>A0A7U9CT80_PSEFL</name>
<gene>
    <name evidence="1" type="ORF">I1A_003551</name>
</gene>
<protein>
    <submittedName>
        <fullName evidence="1">Uncharacterized protein</fullName>
    </submittedName>
</protein>
<reference evidence="1 2" key="1">
    <citation type="submission" date="2012-08" db="EMBL/GenBank/DDBJ databases">
        <title>The genome of cave-isolated P. fluorescens strain R124 demonstrates phenotypic adaptation to the mineral environment.</title>
        <authorList>
            <person name="Barton M.D."/>
            <person name="Petronio M."/>
            <person name="Giarrizzo J.G."/>
            <person name="Bowling B.V."/>
            <person name="Barton H.A."/>
        </authorList>
    </citation>
    <scope>NUCLEOTIDE SEQUENCE [LARGE SCALE GENOMIC DNA]</scope>
    <source>
        <strain evidence="1 2">R124</strain>
    </source>
</reference>
<dbReference type="AlphaFoldDB" id="A0A7U9CT80"/>
<evidence type="ECO:0000313" key="2">
    <source>
        <dbReference type="Proteomes" id="UP000006045"/>
    </source>
</evidence>
<dbReference type="NCBIfam" id="NF045613">
    <property type="entry name" value="PA1571_fam"/>
    <property type="match status" value="1"/>
</dbReference>